<keyword evidence="2 7" id="KW-0560">Oxidoreductase</keyword>
<evidence type="ECO:0000256" key="2">
    <source>
        <dbReference type="ARBA" id="ARBA00023002"/>
    </source>
</evidence>
<protein>
    <recommendedName>
        <fullName evidence="4">L-lactate oxidase</fullName>
    </recommendedName>
</protein>
<dbReference type="Gene3D" id="3.20.20.70">
    <property type="entry name" value="Aldolase class I"/>
    <property type="match status" value="1"/>
</dbReference>
<comment type="similarity">
    <text evidence="3">Belongs to the FMN-dependent alpha-hydroxy acid dehydrogenase family.</text>
</comment>
<proteinExistence type="inferred from homology"/>
<sequence length="381" mass="41599">MSNSFKSNDNVVQSIDIEEDSPISFEEIESAAKQAMSTPAFSYIASGAGGEETVRNNADAFKKYSITPRLLNDVSKLDTSVTIFGQTYPTPLLLAPVGVLKLADEQGDLAVARAAAKYKVPFIQSTVSSYSIEDVAQATSDSSKWFQLYWSTNEEISFNMVKRAEEAGYKAIVLTIDTITLGYREKDMRHRFSPLALGYGQGNFESDPVFLSTLEKVNSRTIVQGIIDNINYPALNWEHVKELKKRTSLPLVLKGILHPEDALLAIEYGVDGIIVSNHGGRQLDGVISSIDALPEIVKVVDSQIPVLFDSGIRRGIDALKVLALGADAVLVGRPYVYSLAAGGEKGVGQFLANFLQDLQTSMMLSGVKDVKELRQLKIARV</sequence>
<evidence type="ECO:0000256" key="3">
    <source>
        <dbReference type="ARBA" id="ARBA00024042"/>
    </source>
</evidence>
<dbReference type="InterPro" id="IPR012133">
    <property type="entry name" value="Alpha-hydoxy_acid_DH_FMN"/>
</dbReference>
<gene>
    <name evidence="7" type="ORF">QGM71_10220</name>
</gene>
<dbReference type="PROSITE" id="PS00557">
    <property type="entry name" value="FMN_HYDROXY_ACID_DH_1"/>
    <property type="match status" value="1"/>
</dbReference>
<organism evidence="7 8">
    <name type="scientific">Virgibacillus tibetensis</name>
    <dbReference type="NCBI Taxonomy" id="3042313"/>
    <lineage>
        <taxon>Bacteria</taxon>
        <taxon>Bacillati</taxon>
        <taxon>Bacillota</taxon>
        <taxon>Bacilli</taxon>
        <taxon>Bacillales</taxon>
        <taxon>Bacillaceae</taxon>
        <taxon>Virgibacillus</taxon>
    </lineage>
</organism>
<comment type="caution">
    <text evidence="7">The sequence shown here is derived from an EMBL/GenBank/DDBJ whole genome shotgun (WGS) entry which is preliminary data.</text>
</comment>
<comment type="catalytic activity">
    <reaction evidence="5">
        <text>(S)-lactate + O2 = pyruvate + H2O2</text>
        <dbReference type="Rhea" id="RHEA:55868"/>
        <dbReference type="ChEBI" id="CHEBI:15361"/>
        <dbReference type="ChEBI" id="CHEBI:15379"/>
        <dbReference type="ChEBI" id="CHEBI:16240"/>
        <dbReference type="ChEBI" id="CHEBI:16651"/>
    </reaction>
    <physiologicalReaction direction="left-to-right" evidence="5">
        <dbReference type="Rhea" id="RHEA:55869"/>
    </physiologicalReaction>
</comment>
<evidence type="ECO:0000313" key="8">
    <source>
        <dbReference type="Proteomes" id="UP001335737"/>
    </source>
</evidence>
<evidence type="ECO:0000259" key="6">
    <source>
        <dbReference type="PROSITE" id="PS51349"/>
    </source>
</evidence>
<dbReference type="RefSeq" id="WP_327607436.1">
    <property type="nucleotide sequence ID" value="NZ_JARZFX010000004.1"/>
</dbReference>
<dbReference type="InterPro" id="IPR008259">
    <property type="entry name" value="FMN_hydac_DH_AS"/>
</dbReference>
<dbReference type="GO" id="GO:0016491">
    <property type="term" value="F:oxidoreductase activity"/>
    <property type="evidence" value="ECO:0007669"/>
    <property type="project" value="UniProtKB-KW"/>
</dbReference>
<evidence type="ECO:0000313" key="7">
    <source>
        <dbReference type="EMBL" id="MEC5423865.1"/>
    </source>
</evidence>
<dbReference type="InterPro" id="IPR013785">
    <property type="entry name" value="Aldolase_TIM"/>
</dbReference>
<dbReference type="PROSITE" id="PS51349">
    <property type="entry name" value="FMN_HYDROXY_ACID_DH_2"/>
    <property type="match status" value="1"/>
</dbReference>
<dbReference type="Pfam" id="PF01070">
    <property type="entry name" value="FMN_dh"/>
    <property type="match status" value="1"/>
</dbReference>
<keyword evidence="8" id="KW-1185">Reference proteome</keyword>
<comment type="cofactor">
    <cofactor evidence="1">
        <name>FMN</name>
        <dbReference type="ChEBI" id="CHEBI:58210"/>
    </cofactor>
</comment>
<dbReference type="Proteomes" id="UP001335737">
    <property type="component" value="Unassembled WGS sequence"/>
</dbReference>
<reference evidence="7 8" key="1">
    <citation type="journal article" date="2024" name="Int. J. Syst. Evol. Microbiol.">
        <title>Virgibacillus tibetensis sp. nov., isolated from salt lake on the Tibetan Plateau of China.</title>
        <authorList>
            <person name="Phurbu D."/>
            <person name="Liu Z.-X."/>
            <person name="Wang R."/>
            <person name="Zheng Y.-Y."/>
            <person name="Liu H.-C."/>
            <person name="Zhou Y.-G."/>
            <person name="Yu Y.-J."/>
            <person name="Li A.-H."/>
        </authorList>
    </citation>
    <scope>NUCLEOTIDE SEQUENCE [LARGE SCALE GENOMIC DNA]</scope>
    <source>
        <strain evidence="7 8">C22-A2</strain>
    </source>
</reference>
<feature type="domain" description="FMN hydroxy acid dehydrogenase" evidence="6">
    <location>
        <begin position="17"/>
        <end position="381"/>
    </location>
</feature>
<dbReference type="SUPFAM" id="SSF51395">
    <property type="entry name" value="FMN-linked oxidoreductases"/>
    <property type="match status" value="1"/>
</dbReference>
<name>A0ABU6KFA7_9BACI</name>
<evidence type="ECO:0000256" key="1">
    <source>
        <dbReference type="ARBA" id="ARBA00001917"/>
    </source>
</evidence>
<dbReference type="EMBL" id="JARZFX010000004">
    <property type="protein sequence ID" value="MEC5423865.1"/>
    <property type="molecule type" value="Genomic_DNA"/>
</dbReference>
<dbReference type="PIRSF" id="PIRSF000138">
    <property type="entry name" value="Al-hdrx_acd_dh"/>
    <property type="match status" value="1"/>
</dbReference>
<dbReference type="InterPro" id="IPR037396">
    <property type="entry name" value="FMN_HAD"/>
</dbReference>
<dbReference type="PANTHER" id="PTHR10578">
    <property type="entry name" value="S -2-HYDROXY-ACID OXIDASE-RELATED"/>
    <property type="match status" value="1"/>
</dbReference>
<evidence type="ECO:0000256" key="4">
    <source>
        <dbReference type="ARBA" id="ARBA00029513"/>
    </source>
</evidence>
<accession>A0ABU6KFA7</accession>
<dbReference type="PANTHER" id="PTHR10578:SF143">
    <property type="entry name" value="FMN-DEPENDENT ALPHA-HYDROXY ACID DEHYDROGENASE PB1A11.03"/>
    <property type="match status" value="1"/>
</dbReference>
<dbReference type="InterPro" id="IPR000262">
    <property type="entry name" value="FMN-dep_DH"/>
</dbReference>
<evidence type="ECO:0000256" key="5">
    <source>
        <dbReference type="ARBA" id="ARBA00048754"/>
    </source>
</evidence>